<keyword evidence="1" id="KW-0812">Transmembrane</keyword>
<proteinExistence type="predicted"/>
<accession>A0A7Z9AWN5</accession>
<evidence type="ECO:0000313" key="2">
    <source>
        <dbReference type="EMBL" id="VTQ74005.1"/>
    </source>
</evidence>
<gene>
    <name evidence="2" type="ORF">NCTC12204_02778</name>
</gene>
<protein>
    <submittedName>
        <fullName evidence="2">Uncharacterized protein</fullName>
    </submittedName>
</protein>
<evidence type="ECO:0000313" key="3">
    <source>
        <dbReference type="Proteomes" id="UP000352698"/>
    </source>
</evidence>
<keyword evidence="1" id="KW-0472">Membrane</keyword>
<dbReference type="AlphaFoldDB" id="A0A7Z9AWN5"/>
<keyword evidence="1" id="KW-1133">Transmembrane helix</keyword>
<dbReference type="RefSeq" id="WP_260744720.1">
    <property type="nucleotide sequence ID" value="NZ_CABEEP010000003.1"/>
</dbReference>
<dbReference type="EMBL" id="CABEEP010000003">
    <property type="protein sequence ID" value="VTQ74005.1"/>
    <property type="molecule type" value="Genomic_DNA"/>
</dbReference>
<reference evidence="2 3" key="1">
    <citation type="submission" date="2019-05" db="EMBL/GenBank/DDBJ databases">
        <authorList>
            <consortium name="Pathogen Informatics"/>
        </authorList>
    </citation>
    <scope>NUCLEOTIDE SEQUENCE [LARGE SCALE GENOMIC DNA]</scope>
    <source>
        <strain evidence="2 3">NCTC12204</strain>
    </source>
</reference>
<feature type="transmembrane region" description="Helical" evidence="1">
    <location>
        <begin position="6"/>
        <end position="37"/>
    </location>
</feature>
<organism evidence="2 3">
    <name type="scientific">Enterococcus hirae</name>
    <dbReference type="NCBI Taxonomy" id="1354"/>
    <lineage>
        <taxon>Bacteria</taxon>
        <taxon>Bacillati</taxon>
        <taxon>Bacillota</taxon>
        <taxon>Bacilli</taxon>
        <taxon>Lactobacillales</taxon>
        <taxon>Enterococcaceae</taxon>
        <taxon>Enterococcus</taxon>
    </lineage>
</organism>
<sequence length="72" mass="8143">MIVAGVILLISVMNFLAQIFILALVLISPIWVALALLPDNEHVLMNGMKLILGSFGLKNCFRCRLWVYFYDS</sequence>
<evidence type="ECO:0000256" key="1">
    <source>
        <dbReference type="SAM" id="Phobius"/>
    </source>
</evidence>
<dbReference type="Proteomes" id="UP000352698">
    <property type="component" value="Unassembled WGS sequence"/>
</dbReference>
<name>A0A7Z9AWN5_ENTHR</name>
<comment type="caution">
    <text evidence="2">The sequence shown here is derived from an EMBL/GenBank/DDBJ whole genome shotgun (WGS) entry which is preliminary data.</text>
</comment>